<dbReference type="CDD" id="cd00742">
    <property type="entry name" value="FABP"/>
    <property type="match status" value="1"/>
</dbReference>
<proteinExistence type="predicted"/>
<organism evidence="2">
    <name type="scientific">Pectinophora gossypiella</name>
    <name type="common">Cotton pink bollworm</name>
    <name type="synonym">Depressaria gossypiella</name>
    <dbReference type="NCBI Taxonomy" id="13191"/>
    <lineage>
        <taxon>Eukaryota</taxon>
        <taxon>Metazoa</taxon>
        <taxon>Ecdysozoa</taxon>
        <taxon>Arthropoda</taxon>
        <taxon>Hexapoda</taxon>
        <taxon>Insecta</taxon>
        <taxon>Pterygota</taxon>
        <taxon>Neoptera</taxon>
        <taxon>Endopterygota</taxon>
        <taxon>Lepidoptera</taxon>
        <taxon>Glossata</taxon>
        <taxon>Ditrysia</taxon>
        <taxon>Gelechioidea</taxon>
        <taxon>Gelechiidae</taxon>
        <taxon>Apatetrinae</taxon>
        <taxon>Pectinophora</taxon>
    </lineage>
</organism>
<evidence type="ECO:0000313" key="1">
    <source>
        <dbReference type="EMBL" id="JAT83493.1"/>
    </source>
</evidence>
<protein>
    <recommendedName>
        <fullName evidence="3">Lipocalin/cytosolic fatty-acid binding domain-containing protein</fullName>
    </recommendedName>
</protein>
<gene>
    <name evidence="2" type="ORF">g.10063</name>
    <name evidence="1" type="ORF">g.10064</name>
</gene>
<dbReference type="InterPro" id="IPR012674">
    <property type="entry name" value="Calycin"/>
</dbReference>
<dbReference type="AlphaFoldDB" id="A0A1E1WTH6"/>
<evidence type="ECO:0008006" key="3">
    <source>
        <dbReference type="Google" id="ProtNLM"/>
    </source>
</evidence>
<sequence length="136" mass="15333">MSFSGKTFKRVSSENLDKLTASQNLQSNQAQQLLNSDALFCFTRVDDTTFQFSLQAGDRAINSSFQLGQEHEMERRDGTKVKVTYCLESDNVLSQTVRQPGGKVSHFRREFNGDDCVLTITVEDCDVSAKIYYKAV</sequence>
<dbReference type="SUPFAM" id="SSF50814">
    <property type="entry name" value="Lipocalins"/>
    <property type="match status" value="1"/>
</dbReference>
<name>A0A1E1WTH6_PECGO</name>
<dbReference type="OrthoDB" id="9971011at2759"/>
<evidence type="ECO:0000313" key="2">
    <source>
        <dbReference type="EMBL" id="JAT90288.1"/>
    </source>
</evidence>
<dbReference type="Gene3D" id="2.40.128.20">
    <property type="match status" value="1"/>
</dbReference>
<reference evidence="2" key="1">
    <citation type="submission" date="2015-09" db="EMBL/GenBank/DDBJ databases">
        <title>De novo assembly of Pectinophora gossypiella (Pink Bollworm) gut transcriptome.</title>
        <authorList>
            <person name="Tassone E.E."/>
        </authorList>
    </citation>
    <scope>NUCLEOTIDE SEQUENCE</scope>
</reference>
<dbReference type="EMBL" id="GDQN01000766">
    <property type="protein sequence ID" value="JAT90288.1"/>
    <property type="molecule type" value="Transcribed_RNA"/>
</dbReference>
<accession>A0A1E1WTH6</accession>
<dbReference type="EMBL" id="GDQN01007561">
    <property type="protein sequence ID" value="JAT83493.1"/>
    <property type="molecule type" value="Transcribed_RNA"/>
</dbReference>